<dbReference type="PANTHER" id="PTHR38041">
    <property type="entry name" value="CHORISMATE MUTASE"/>
    <property type="match status" value="1"/>
</dbReference>
<evidence type="ECO:0000259" key="2">
    <source>
        <dbReference type="PROSITE" id="PS51168"/>
    </source>
</evidence>
<keyword evidence="4" id="KW-1185">Reference proteome</keyword>
<dbReference type="AlphaFoldDB" id="A0A1T4KQU2"/>
<organism evidence="3 4">
    <name type="scientific">Garciella nitratireducens DSM 15102</name>
    <dbReference type="NCBI Taxonomy" id="1121911"/>
    <lineage>
        <taxon>Bacteria</taxon>
        <taxon>Bacillati</taxon>
        <taxon>Bacillota</taxon>
        <taxon>Clostridia</taxon>
        <taxon>Eubacteriales</taxon>
        <taxon>Eubacteriaceae</taxon>
        <taxon>Garciella</taxon>
    </lineage>
</organism>
<evidence type="ECO:0000256" key="1">
    <source>
        <dbReference type="ARBA" id="ARBA00023235"/>
    </source>
</evidence>
<evidence type="ECO:0000313" key="4">
    <source>
        <dbReference type="Proteomes" id="UP000196365"/>
    </source>
</evidence>
<dbReference type="InterPro" id="IPR002701">
    <property type="entry name" value="CM_II_prokaryot"/>
</dbReference>
<dbReference type="SMART" id="SM00830">
    <property type="entry name" value="CM_2"/>
    <property type="match status" value="1"/>
</dbReference>
<dbReference type="Gene3D" id="1.20.59.10">
    <property type="entry name" value="Chorismate mutase"/>
    <property type="match status" value="1"/>
</dbReference>
<name>A0A1T4KQU2_9FIRM</name>
<dbReference type="InterPro" id="IPR036979">
    <property type="entry name" value="CM_dom_sf"/>
</dbReference>
<dbReference type="PROSITE" id="PS51168">
    <property type="entry name" value="CHORISMATE_MUT_2"/>
    <property type="match status" value="1"/>
</dbReference>
<accession>A0A1T4KQU2</accession>
<keyword evidence="1" id="KW-0413">Isomerase</keyword>
<feature type="domain" description="Chorismate mutase" evidence="2">
    <location>
        <begin position="1"/>
        <end position="85"/>
    </location>
</feature>
<dbReference type="RefSeq" id="WP_087678086.1">
    <property type="nucleotide sequence ID" value="NZ_FUWV01000002.1"/>
</dbReference>
<dbReference type="InterPro" id="IPR051331">
    <property type="entry name" value="Chorismate_mutase-related"/>
</dbReference>
<dbReference type="GO" id="GO:0009697">
    <property type="term" value="P:salicylic acid biosynthetic process"/>
    <property type="evidence" value="ECO:0007669"/>
    <property type="project" value="TreeGrafter"/>
</dbReference>
<proteinExistence type="predicted"/>
<dbReference type="EMBL" id="FUWV01000002">
    <property type="protein sequence ID" value="SJZ44772.1"/>
    <property type="molecule type" value="Genomic_DNA"/>
</dbReference>
<dbReference type="Pfam" id="PF01817">
    <property type="entry name" value="CM_2"/>
    <property type="match status" value="1"/>
</dbReference>
<dbReference type="Proteomes" id="UP000196365">
    <property type="component" value="Unassembled WGS sequence"/>
</dbReference>
<dbReference type="NCBIfam" id="TIGR01805">
    <property type="entry name" value="CM_mono_grmpos"/>
    <property type="match status" value="1"/>
</dbReference>
<dbReference type="PANTHER" id="PTHR38041:SF1">
    <property type="entry name" value="CHORISMATE MUTASE"/>
    <property type="match status" value="1"/>
</dbReference>
<dbReference type="GO" id="GO:0004106">
    <property type="term" value="F:chorismate mutase activity"/>
    <property type="evidence" value="ECO:0007669"/>
    <property type="project" value="InterPro"/>
</dbReference>
<gene>
    <name evidence="3" type="ORF">SAMN02745973_00663</name>
</gene>
<dbReference type="InterPro" id="IPR036263">
    <property type="entry name" value="Chorismate_II_sf"/>
</dbReference>
<reference evidence="3 4" key="1">
    <citation type="submission" date="2017-02" db="EMBL/GenBank/DDBJ databases">
        <authorList>
            <person name="Peterson S.W."/>
        </authorList>
    </citation>
    <scope>NUCLEOTIDE SEQUENCE [LARGE SCALE GENOMIC DNA]</scope>
    <source>
        <strain evidence="3 4">DSM 15102</strain>
    </source>
</reference>
<dbReference type="SUPFAM" id="SSF48600">
    <property type="entry name" value="Chorismate mutase II"/>
    <property type="match status" value="1"/>
</dbReference>
<protein>
    <submittedName>
        <fullName evidence="3">Chorismate mutase</fullName>
    </submittedName>
</protein>
<dbReference type="InterPro" id="IPR011279">
    <property type="entry name" value="Chorismate_mutase_GmP"/>
</dbReference>
<dbReference type="GO" id="GO:0046417">
    <property type="term" value="P:chorismate metabolic process"/>
    <property type="evidence" value="ECO:0007669"/>
    <property type="project" value="InterPro"/>
</dbReference>
<dbReference type="OrthoDB" id="9800332at2"/>
<evidence type="ECO:0000313" key="3">
    <source>
        <dbReference type="EMBL" id="SJZ44772.1"/>
    </source>
</evidence>
<sequence>MSELEEYREKINEIDYKIVHLFEKRMNFVRKIGDYKKKHNLPVLDPEREKEVIKKNISYLKNEEYECMVEEFFKKIMELSKRLEK</sequence>